<feature type="transmembrane region" description="Helical" evidence="6">
    <location>
        <begin position="241"/>
        <end position="260"/>
    </location>
</feature>
<name>A0ABT7ALJ7_9HYPH</name>
<evidence type="ECO:0000256" key="5">
    <source>
        <dbReference type="ARBA" id="ARBA00023136"/>
    </source>
</evidence>
<dbReference type="EMBL" id="JASJEV010000013">
    <property type="protein sequence ID" value="MDJ1159817.1"/>
    <property type="molecule type" value="Genomic_DNA"/>
</dbReference>
<dbReference type="SUPFAM" id="SSF103481">
    <property type="entry name" value="Multidrug resistance efflux transporter EmrE"/>
    <property type="match status" value="2"/>
</dbReference>
<feature type="transmembrane region" description="Helical" evidence="6">
    <location>
        <begin position="12"/>
        <end position="34"/>
    </location>
</feature>
<evidence type="ECO:0000256" key="4">
    <source>
        <dbReference type="ARBA" id="ARBA00022989"/>
    </source>
</evidence>
<comment type="subcellular location">
    <subcellularLocation>
        <location evidence="1">Membrane</location>
        <topology evidence="1">Multi-pass membrane protein</topology>
    </subcellularLocation>
</comment>
<feature type="transmembrane region" description="Helical" evidence="6">
    <location>
        <begin position="266"/>
        <end position="284"/>
    </location>
</feature>
<dbReference type="InterPro" id="IPR037185">
    <property type="entry name" value="EmrE-like"/>
</dbReference>
<feature type="domain" description="EamA" evidence="7">
    <location>
        <begin position="152"/>
        <end position="279"/>
    </location>
</feature>
<dbReference type="InterPro" id="IPR000620">
    <property type="entry name" value="EamA_dom"/>
</dbReference>
<evidence type="ECO:0000259" key="7">
    <source>
        <dbReference type="Pfam" id="PF00892"/>
    </source>
</evidence>
<keyword evidence="5 6" id="KW-0472">Membrane</keyword>
<gene>
    <name evidence="8" type="ORF">QNA08_16470</name>
</gene>
<evidence type="ECO:0000313" key="9">
    <source>
        <dbReference type="Proteomes" id="UP001321492"/>
    </source>
</evidence>
<keyword evidence="3 6" id="KW-0812">Transmembrane</keyword>
<evidence type="ECO:0000256" key="1">
    <source>
        <dbReference type="ARBA" id="ARBA00004141"/>
    </source>
</evidence>
<comment type="caution">
    <text evidence="8">The sequence shown here is derived from an EMBL/GenBank/DDBJ whole genome shotgun (WGS) entry which is preliminary data.</text>
</comment>
<feature type="domain" description="EamA" evidence="7">
    <location>
        <begin position="9"/>
        <end position="141"/>
    </location>
</feature>
<evidence type="ECO:0000256" key="2">
    <source>
        <dbReference type="ARBA" id="ARBA00009853"/>
    </source>
</evidence>
<sequence length="310" mass="31967">MASAADNRRGILAMLAAMACFITNDMLVKLVAGAHATSQIVAIRGVFAVLAALTLAAAFGQLRHLPRVAQPAVGLRALLETGTAFTFITALAHLPLANITAILQGTPLIMTLIVAVSGMEVVGWRRWGAILVGFAGVLVVIRPATSGFDLWSAVAVLAAVLAATRDLVTRRISPEVPSLLVMLATTVAVMVLGFAAGASEGFASWRPIGLREAQLLAGAAVVVSIGNYCIVVACRNSDVALVSSFRYSIIVWATALGYLVGGDLPGLTTIAGTLLIIASGLYTIHRERARARAAVAPLAAVAAPSGEARP</sequence>
<evidence type="ECO:0000256" key="6">
    <source>
        <dbReference type="SAM" id="Phobius"/>
    </source>
</evidence>
<accession>A0ABT7ALJ7</accession>
<evidence type="ECO:0000313" key="8">
    <source>
        <dbReference type="EMBL" id="MDJ1159817.1"/>
    </source>
</evidence>
<comment type="similarity">
    <text evidence="2">Belongs to the drug/metabolite transporter (DMT) superfamily. 10 TMS drug/metabolite exporter (DME) (TC 2.A.7.3) family.</text>
</comment>
<dbReference type="Proteomes" id="UP001321492">
    <property type="component" value="Unassembled WGS sequence"/>
</dbReference>
<feature type="transmembrane region" description="Helical" evidence="6">
    <location>
        <begin position="180"/>
        <end position="203"/>
    </location>
</feature>
<dbReference type="RefSeq" id="WP_283741818.1">
    <property type="nucleotide sequence ID" value="NZ_JASJEV010000013.1"/>
</dbReference>
<feature type="transmembrane region" description="Helical" evidence="6">
    <location>
        <begin position="40"/>
        <end position="60"/>
    </location>
</feature>
<dbReference type="Pfam" id="PF00892">
    <property type="entry name" value="EamA"/>
    <property type="match status" value="2"/>
</dbReference>
<feature type="transmembrane region" description="Helical" evidence="6">
    <location>
        <begin position="127"/>
        <end position="144"/>
    </location>
</feature>
<proteinExistence type="inferred from homology"/>
<feature type="transmembrane region" description="Helical" evidence="6">
    <location>
        <begin position="215"/>
        <end position="234"/>
    </location>
</feature>
<dbReference type="PANTHER" id="PTHR22911:SF6">
    <property type="entry name" value="SOLUTE CARRIER FAMILY 35 MEMBER G1"/>
    <property type="match status" value="1"/>
</dbReference>
<protein>
    <submittedName>
        <fullName evidence="8">DMT family transporter</fullName>
    </submittedName>
</protein>
<keyword evidence="4 6" id="KW-1133">Transmembrane helix</keyword>
<evidence type="ECO:0000256" key="3">
    <source>
        <dbReference type="ARBA" id="ARBA00022692"/>
    </source>
</evidence>
<feature type="transmembrane region" description="Helical" evidence="6">
    <location>
        <begin position="150"/>
        <end position="168"/>
    </location>
</feature>
<reference evidence="8 9" key="1">
    <citation type="submission" date="2023-05" db="EMBL/GenBank/DDBJ databases">
        <title>Chelatococcus sp. nov., a moderately thermophilic bacterium isolated from hot spring microbial mat.</title>
        <authorList>
            <person name="Hu C.-J."/>
            <person name="Li W.-J."/>
        </authorList>
    </citation>
    <scope>NUCLEOTIDE SEQUENCE [LARGE SCALE GENOMIC DNA]</scope>
    <source>
        <strain evidence="8 9">SYSU G07232</strain>
    </source>
</reference>
<organism evidence="8 9">
    <name type="scientific">Chelatococcus albus</name>
    <dbReference type="NCBI Taxonomy" id="3047466"/>
    <lineage>
        <taxon>Bacteria</taxon>
        <taxon>Pseudomonadati</taxon>
        <taxon>Pseudomonadota</taxon>
        <taxon>Alphaproteobacteria</taxon>
        <taxon>Hyphomicrobiales</taxon>
        <taxon>Chelatococcaceae</taxon>
        <taxon>Chelatococcus</taxon>
    </lineage>
</organism>
<dbReference type="PANTHER" id="PTHR22911">
    <property type="entry name" value="ACYL-MALONYL CONDENSING ENZYME-RELATED"/>
    <property type="match status" value="1"/>
</dbReference>
<keyword evidence="9" id="KW-1185">Reference proteome</keyword>
<feature type="transmembrane region" description="Helical" evidence="6">
    <location>
        <begin position="96"/>
        <end position="115"/>
    </location>
</feature>